<dbReference type="KEGG" id="nkf:Nkreftii_001480"/>
<dbReference type="Proteomes" id="UP000593737">
    <property type="component" value="Chromosome"/>
</dbReference>
<dbReference type="EMBL" id="CP047423">
    <property type="protein sequence ID" value="QPD03706.1"/>
    <property type="molecule type" value="Genomic_DNA"/>
</dbReference>
<reference evidence="2 3" key="1">
    <citation type="journal article" date="2020" name="ISME J.">
        <title>Enrichment and physiological characterization of a novel comammox Nitrospira indicates ammonium inhibition of complete nitrification.</title>
        <authorList>
            <person name="Sakoula D."/>
            <person name="Koch H."/>
            <person name="Frank J."/>
            <person name="Jetten M.S.M."/>
            <person name="van Kessel M.A.H.J."/>
            <person name="Lucker S."/>
        </authorList>
    </citation>
    <scope>NUCLEOTIDE SEQUENCE [LARGE SCALE GENOMIC DNA]</scope>
    <source>
        <strain evidence="2">Comreactor17</strain>
    </source>
</reference>
<gene>
    <name evidence="2" type="ORF">Nkreftii_001480</name>
</gene>
<accession>A0A7S8IYZ8</accession>
<dbReference type="AlphaFoldDB" id="A0A7S8IYZ8"/>
<sequence>MPASGLRGIPDIPLGSHHCTFYRHSKEFLRMSASFLKAGLVNHEACVWILPSPVTFESAVYELSKHGLDGAELQATKQLQILSAHDCYFSTSLFDADAALNRLVSLFGVARQLGYRSIRAAGGPGPFLSEGRRRAFMRYEQHATEVIARHPCIGLCCYPSPHCLPATEIFDIMSTHPRAFLRTHDGWATV</sequence>
<feature type="domain" description="MEDS" evidence="1">
    <location>
        <begin position="17"/>
        <end position="177"/>
    </location>
</feature>
<dbReference type="InterPro" id="IPR025847">
    <property type="entry name" value="MEDS_domain"/>
</dbReference>
<name>A0A7S8IYZ8_9BACT</name>
<proteinExistence type="predicted"/>
<dbReference type="Pfam" id="PF14417">
    <property type="entry name" value="MEDS"/>
    <property type="match status" value="1"/>
</dbReference>
<evidence type="ECO:0000313" key="2">
    <source>
        <dbReference type="EMBL" id="QPD03706.1"/>
    </source>
</evidence>
<evidence type="ECO:0000259" key="1">
    <source>
        <dbReference type="Pfam" id="PF14417"/>
    </source>
</evidence>
<organism evidence="2 3">
    <name type="scientific">Candidatus Nitrospira kreftii</name>
    <dbReference type="NCBI Taxonomy" id="2652173"/>
    <lineage>
        <taxon>Bacteria</taxon>
        <taxon>Pseudomonadati</taxon>
        <taxon>Nitrospirota</taxon>
        <taxon>Nitrospiria</taxon>
        <taxon>Nitrospirales</taxon>
        <taxon>Nitrospiraceae</taxon>
        <taxon>Nitrospira</taxon>
    </lineage>
</organism>
<evidence type="ECO:0000313" key="3">
    <source>
        <dbReference type="Proteomes" id="UP000593737"/>
    </source>
</evidence>
<protein>
    <recommendedName>
        <fullName evidence="1">MEDS domain-containing protein</fullName>
    </recommendedName>
</protein>